<accession>A0AAE9JQP6</accession>
<dbReference type="Proteomes" id="UP000829354">
    <property type="component" value="Chromosome X"/>
</dbReference>
<dbReference type="EMBL" id="CP092625">
    <property type="protein sequence ID" value="UMM40814.1"/>
    <property type="molecule type" value="Genomic_DNA"/>
</dbReference>
<organism evidence="1 2">
    <name type="scientific">Caenorhabditis briggsae</name>
    <dbReference type="NCBI Taxonomy" id="6238"/>
    <lineage>
        <taxon>Eukaryota</taxon>
        <taxon>Metazoa</taxon>
        <taxon>Ecdysozoa</taxon>
        <taxon>Nematoda</taxon>
        <taxon>Chromadorea</taxon>
        <taxon>Rhabditida</taxon>
        <taxon>Rhabditina</taxon>
        <taxon>Rhabditomorpha</taxon>
        <taxon>Rhabditoidea</taxon>
        <taxon>Rhabditidae</taxon>
        <taxon>Peloderinae</taxon>
        <taxon>Caenorhabditis</taxon>
    </lineage>
</organism>
<evidence type="ECO:0000313" key="2">
    <source>
        <dbReference type="Proteomes" id="UP000829354"/>
    </source>
</evidence>
<gene>
    <name evidence="1" type="ORF">L5515_017325</name>
</gene>
<protein>
    <submittedName>
        <fullName evidence="1">Uncharacterized protein</fullName>
    </submittedName>
</protein>
<sequence length="96" mass="10977">MSIRKTILCRRIDASRKRKNFSLYQPSSMCFKTGESHHDLFMTVSLAVANEDYSIEALKNETSTEKVIILYNGTFTCANTPFCAMATYHRATRDNL</sequence>
<evidence type="ECO:0000313" key="1">
    <source>
        <dbReference type="EMBL" id="UMM40814.1"/>
    </source>
</evidence>
<name>A0AAE9JQP6_CAEBR</name>
<proteinExistence type="predicted"/>
<keyword evidence="2" id="KW-1185">Reference proteome</keyword>
<dbReference type="AlphaFoldDB" id="A0AAE9JQP6"/>
<reference evidence="1 2" key="1">
    <citation type="submission" date="2022-04" db="EMBL/GenBank/DDBJ databases">
        <title>Chromosome-level reference genomes for two strains of Caenorhabditis briggsae: an improved platform for comparative genomics.</title>
        <authorList>
            <person name="Stevens L."/>
            <person name="Andersen E."/>
        </authorList>
    </citation>
    <scope>NUCLEOTIDE SEQUENCE [LARGE SCALE GENOMIC DNA]</scope>
    <source>
        <strain evidence="1">VX34</strain>
        <tissue evidence="1">Whole-organism</tissue>
    </source>
</reference>